<dbReference type="RefSeq" id="WP_345467043.1">
    <property type="nucleotide sequence ID" value="NZ_BAABRP010000017.1"/>
</dbReference>
<feature type="region of interest" description="Disordered" evidence="1">
    <location>
        <begin position="51"/>
        <end position="93"/>
    </location>
</feature>
<comment type="caution">
    <text evidence="2">The sequence shown here is derived from an EMBL/GenBank/DDBJ whole genome shotgun (WGS) entry which is preliminary data.</text>
</comment>
<dbReference type="Proteomes" id="UP001401887">
    <property type="component" value="Unassembled WGS sequence"/>
</dbReference>
<organism evidence="2 3">
    <name type="scientific">Deinococcus carri</name>
    <dbReference type="NCBI Taxonomy" id="1211323"/>
    <lineage>
        <taxon>Bacteria</taxon>
        <taxon>Thermotogati</taxon>
        <taxon>Deinococcota</taxon>
        <taxon>Deinococci</taxon>
        <taxon>Deinococcales</taxon>
        <taxon>Deinococcaceae</taxon>
        <taxon>Deinococcus</taxon>
    </lineage>
</organism>
<keyword evidence="3" id="KW-1185">Reference proteome</keyword>
<reference evidence="2 3" key="1">
    <citation type="submission" date="2024-02" db="EMBL/GenBank/DDBJ databases">
        <title>Deinococcus carri NBRC 110142.</title>
        <authorList>
            <person name="Ichikawa N."/>
            <person name="Katano-Makiyama Y."/>
            <person name="Hidaka K."/>
        </authorList>
    </citation>
    <scope>NUCLEOTIDE SEQUENCE [LARGE SCALE GENOMIC DNA]</scope>
    <source>
        <strain evidence="2 3">NBRC 110142</strain>
    </source>
</reference>
<evidence type="ECO:0000256" key="1">
    <source>
        <dbReference type="SAM" id="MobiDB-lite"/>
    </source>
</evidence>
<evidence type="ECO:0000313" key="3">
    <source>
        <dbReference type="Proteomes" id="UP001401887"/>
    </source>
</evidence>
<accession>A0ABP9WBJ0</accession>
<name>A0ABP9WBJ0_9DEIO</name>
<feature type="compositionally biased region" description="Basic and acidic residues" evidence="1">
    <location>
        <begin position="52"/>
        <end position="71"/>
    </location>
</feature>
<sequence>MNHWAELVELYEYRVADVLEGRVPRGGRRSLMQLRELLLAASLEPALHRRLTTSDRQYRAHRQREREEATPHHTSPVLAELPPDLPPTPATPAAEAQAWEELRRLAWYADLRGQLRALGETLRAEPEQLSLRVLYAATENADREARGIPALAVPPAGDPLVSLHQPDVTRDLMQTLAERLLPPDGPARFGRALAGVGAVPFPRHADADVLTARLAAAEREPLAPEAREALMRALRAPYPEARDPRERPAIREAARQLQHLLSPLLDAAPTPGLSLPYRSLYAAQTPGAHPSPAVPDDGADELVIHLAGGQEARWRGLHLRWQPTTSAGEAPDWHLWVGEEPFLLRSGLPPAERVRTLATPRLALHLALSGAYLWLQPALPPAEQLGQLAPLARAVARLLDPAADYANLRLARAATQTLRGGTPDTAALGPASTGRYRSAAPAALLALARRGADVLTARLAQLAPQEAEAAFQAAASALNLSPRRARTLHEALHAAAFVREPLPEPQPRPRLLLPDDGTFGSVLLSGEPVPLYFQGRALRVELDNWGQPTVHPPGQPPVPVPDLLVLPFPETQLLLIRRGQWLAAAQATREGN</sequence>
<protein>
    <submittedName>
        <fullName evidence="2">Uncharacterized protein</fullName>
    </submittedName>
</protein>
<dbReference type="EMBL" id="BAABRP010000017">
    <property type="protein sequence ID" value="GAA5514401.1"/>
    <property type="molecule type" value="Genomic_DNA"/>
</dbReference>
<evidence type="ECO:0000313" key="2">
    <source>
        <dbReference type="EMBL" id="GAA5514401.1"/>
    </source>
</evidence>
<proteinExistence type="predicted"/>
<gene>
    <name evidence="2" type="ORF">Dcar01_03156</name>
</gene>